<keyword evidence="1" id="KW-1133">Transmembrane helix</keyword>
<protein>
    <submittedName>
        <fullName evidence="2">Uncharacterized protein</fullName>
    </submittedName>
</protein>
<evidence type="ECO:0000313" key="3">
    <source>
        <dbReference type="Proteomes" id="UP000178186"/>
    </source>
</evidence>
<proteinExistence type="predicted"/>
<reference evidence="2 3" key="1">
    <citation type="journal article" date="2016" name="Nat. Commun.">
        <title>Thousands of microbial genomes shed light on interconnected biogeochemical processes in an aquifer system.</title>
        <authorList>
            <person name="Anantharaman K."/>
            <person name="Brown C.T."/>
            <person name="Hug L.A."/>
            <person name="Sharon I."/>
            <person name="Castelle C.J."/>
            <person name="Probst A.J."/>
            <person name="Thomas B.C."/>
            <person name="Singh A."/>
            <person name="Wilkins M.J."/>
            <person name="Karaoz U."/>
            <person name="Brodie E.L."/>
            <person name="Williams K.H."/>
            <person name="Hubbard S.S."/>
            <person name="Banfield J.F."/>
        </authorList>
    </citation>
    <scope>NUCLEOTIDE SEQUENCE [LARGE SCALE GENOMIC DNA]</scope>
</reference>
<keyword evidence="1" id="KW-0812">Transmembrane</keyword>
<name>A0A1G2GTY2_9BACT</name>
<dbReference type="EMBL" id="MHNY01000054">
    <property type="protein sequence ID" value="OGZ53560.1"/>
    <property type="molecule type" value="Genomic_DNA"/>
</dbReference>
<dbReference type="STRING" id="1802128.A3H64_02865"/>
<sequence length="99" mass="11328">MNDGNKFYRGNRFKGSGGAFMSNEEPRRFDVSDETPKLIRWLLMYSGGLIKNKKQAIYVLWVLVVAGFVFSFYFIYTMGEEPPIGDDPSILIPPNELLL</sequence>
<evidence type="ECO:0000313" key="2">
    <source>
        <dbReference type="EMBL" id="OGZ53560.1"/>
    </source>
</evidence>
<keyword evidence="1" id="KW-0472">Membrane</keyword>
<evidence type="ECO:0000256" key="1">
    <source>
        <dbReference type="SAM" id="Phobius"/>
    </source>
</evidence>
<gene>
    <name evidence="2" type="ORF">A3H64_02865</name>
</gene>
<comment type="caution">
    <text evidence="2">The sequence shown here is derived from an EMBL/GenBank/DDBJ whole genome shotgun (WGS) entry which is preliminary data.</text>
</comment>
<feature type="transmembrane region" description="Helical" evidence="1">
    <location>
        <begin position="56"/>
        <end position="76"/>
    </location>
</feature>
<accession>A0A1G2GTY2</accession>
<dbReference type="Proteomes" id="UP000178186">
    <property type="component" value="Unassembled WGS sequence"/>
</dbReference>
<dbReference type="AlphaFoldDB" id="A0A1G2GTY2"/>
<organism evidence="2 3">
    <name type="scientific">Candidatus Ryanbacteria bacterium RIFCSPLOWO2_02_FULL_45_11c</name>
    <dbReference type="NCBI Taxonomy" id="1802128"/>
    <lineage>
        <taxon>Bacteria</taxon>
        <taxon>Candidatus Ryaniibacteriota</taxon>
    </lineage>
</organism>